<organism evidence="4 5">
    <name type="scientific">Armillaria luteobubalina</name>
    <dbReference type="NCBI Taxonomy" id="153913"/>
    <lineage>
        <taxon>Eukaryota</taxon>
        <taxon>Fungi</taxon>
        <taxon>Dikarya</taxon>
        <taxon>Basidiomycota</taxon>
        <taxon>Agaricomycotina</taxon>
        <taxon>Agaricomycetes</taxon>
        <taxon>Agaricomycetidae</taxon>
        <taxon>Agaricales</taxon>
        <taxon>Marasmiineae</taxon>
        <taxon>Physalacriaceae</taxon>
        <taxon>Armillaria</taxon>
    </lineage>
</organism>
<name>A0AA39QH03_9AGAR</name>
<dbReference type="InterPro" id="IPR052178">
    <property type="entry name" value="Sec_Metab_Biosynth_SDR"/>
</dbReference>
<dbReference type="InterPro" id="IPR002347">
    <property type="entry name" value="SDR_fam"/>
</dbReference>
<dbReference type="PANTHER" id="PTHR43618">
    <property type="entry name" value="7-ALPHA-HYDROXYSTEROID DEHYDROGENASE"/>
    <property type="match status" value="1"/>
</dbReference>
<evidence type="ECO:0000256" key="2">
    <source>
        <dbReference type="ARBA" id="ARBA00022857"/>
    </source>
</evidence>
<comment type="similarity">
    <text evidence="1">Belongs to the short-chain dehydrogenases/reductases (SDR) family.</text>
</comment>
<accession>A0AA39QH03</accession>
<dbReference type="PRINTS" id="PR00081">
    <property type="entry name" value="GDHRDH"/>
</dbReference>
<dbReference type="Pfam" id="PF13561">
    <property type="entry name" value="adh_short_C2"/>
    <property type="match status" value="1"/>
</dbReference>
<reference evidence="4" key="1">
    <citation type="submission" date="2023-06" db="EMBL/GenBank/DDBJ databases">
        <authorList>
            <consortium name="Lawrence Berkeley National Laboratory"/>
            <person name="Ahrendt S."/>
            <person name="Sahu N."/>
            <person name="Indic B."/>
            <person name="Wong-Bajracharya J."/>
            <person name="Merenyi Z."/>
            <person name="Ke H.-M."/>
            <person name="Monk M."/>
            <person name="Kocsube S."/>
            <person name="Drula E."/>
            <person name="Lipzen A."/>
            <person name="Balint B."/>
            <person name="Henrissat B."/>
            <person name="Andreopoulos B."/>
            <person name="Martin F.M."/>
            <person name="Harder C.B."/>
            <person name="Rigling D."/>
            <person name="Ford K.L."/>
            <person name="Foster G.D."/>
            <person name="Pangilinan J."/>
            <person name="Papanicolaou A."/>
            <person name="Barry K."/>
            <person name="LaButti K."/>
            <person name="Viragh M."/>
            <person name="Koriabine M."/>
            <person name="Yan M."/>
            <person name="Riley R."/>
            <person name="Champramary S."/>
            <person name="Plett K.L."/>
            <person name="Tsai I.J."/>
            <person name="Slot J."/>
            <person name="Sipos G."/>
            <person name="Plett J."/>
            <person name="Nagy L.G."/>
            <person name="Grigoriev I.V."/>
        </authorList>
    </citation>
    <scope>NUCLEOTIDE SEQUENCE</scope>
    <source>
        <strain evidence="4">HWK02</strain>
    </source>
</reference>
<dbReference type="GO" id="GO:0016491">
    <property type="term" value="F:oxidoreductase activity"/>
    <property type="evidence" value="ECO:0007669"/>
    <property type="project" value="UniProtKB-KW"/>
</dbReference>
<protein>
    <recommendedName>
        <fullName evidence="6">NAD(P)-binding protein</fullName>
    </recommendedName>
</protein>
<proteinExistence type="inferred from homology"/>
<dbReference type="CDD" id="cd05233">
    <property type="entry name" value="SDR_c"/>
    <property type="match status" value="1"/>
</dbReference>
<evidence type="ECO:0000313" key="5">
    <source>
        <dbReference type="Proteomes" id="UP001175228"/>
    </source>
</evidence>
<sequence>MHLNLCRESPHIKVGDTIMFLRPSEFLDAITAIISLSGRVGLVTGGGTGIGFMIAKAFAANGARVYITGRRLDVLEKAAATVTGVSGSIVPLRMDVTDEEDVKAGAKHIEEVDGKLDILVNNAGYAGARDQSGSHDQDFTAKKTAAEDPFELETVHNWTDIFALNTIAPFFIVRAFQSLLVKGASSRPRGTSSVINVSSVGAKVNITAPMTTIANSVTKGALDKLTLILATSFARRGIPIRVNALQPGVFASEIMTPELLELALMTQLLPGQVAMVPARRQGSDAEMGMTAVYLAVSDYTNGAVLSVDGGFSLVNP</sequence>
<dbReference type="AlphaFoldDB" id="A0AA39QH03"/>
<dbReference type="PANTHER" id="PTHR43618:SF4">
    <property type="entry name" value="SHORT CHAIN DEHYDROGENASE_REDUCTASE FAMILY (AFU_ORTHOLOGUE AFUA_7G04540)"/>
    <property type="match status" value="1"/>
</dbReference>
<dbReference type="Proteomes" id="UP001175228">
    <property type="component" value="Unassembled WGS sequence"/>
</dbReference>
<evidence type="ECO:0000256" key="3">
    <source>
        <dbReference type="ARBA" id="ARBA00023002"/>
    </source>
</evidence>
<dbReference type="SUPFAM" id="SSF51735">
    <property type="entry name" value="NAD(P)-binding Rossmann-fold domains"/>
    <property type="match status" value="1"/>
</dbReference>
<evidence type="ECO:0000313" key="4">
    <source>
        <dbReference type="EMBL" id="KAK0502762.1"/>
    </source>
</evidence>
<evidence type="ECO:0008006" key="6">
    <source>
        <dbReference type="Google" id="ProtNLM"/>
    </source>
</evidence>
<dbReference type="InterPro" id="IPR036291">
    <property type="entry name" value="NAD(P)-bd_dom_sf"/>
</dbReference>
<keyword evidence="3" id="KW-0560">Oxidoreductase</keyword>
<comment type="caution">
    <text evidence="4">The sequence shown here is derived from an EMBL/GenBank/DDBJ whole genome shotgun (WGS) entry which is preliminary data.</text>
</comment>
<gene>
    <name evidence="4" type="ORF">EDD18DRAFT_1457636</name>
</gene>
<dbReference type="PRINTS" id="PR00080">
    <property type="entry name" value="SDRFAMILY"/>
</dbReference>
<dbReference type="Gene3D" id="3.40.50.720">
    <property type="entry name" value="NAD(P)-binding Rossmann-like Domain"/>
    <property type="match status" value="1"/>
</dbReference>
<evidence type="ECO:0000256" key="1">
    <source>
        <dbReference type="ARBA" id="ARBA00006484"/>
    </source>
</evidence>
<dbReference type="EMBL" id="JAUEPU010000004">
    <property type="protein sequence ID" value="KAK0502762.1"/>
    <property type="molecule type" value="Genomic_DNA"/>
</dbReference>
<keyword evidence="5" id="KW-1185">Reference proteome</keyword>
<keyword evidence="2" id="KW-0521">NADP</keyword>